<evidence type="ECO:0000313" key="3">
    <source>
        <dbReference type="Proteomes" id="UP001324427"/>
    </source>
</evidence>
<evidence type="ECO:0000313" key="2">
    <source>
        <dbReference type="EMBL" id="KAK4547606.1"/>
    </source>
</evidence>
<dbReference type="InterPro" id="IPR023214">
    <property type="entry name" value="HAD_sf"/>
</dbReference>
<dbReference type="EMBL" id="JAVFHQ010000010">
    <property type="protein sequence ID" value="KAK4547606.1"/>
    <property type="molecule type" value="Genomic_DNA"/>
</dbReference>
<dbReference type="SUPFAM" id="SSF56784">
    <property type="entry name" value="HAD-like"/>
    <property type="match status" value="1"/>
</dbReference>
<reference evidence="2 3" key="1">
    <citation type="submission" date="2021-11" db="EMBL/GenBank/DDBJ databases">
        <title>Black yeast isolated from Biological Soil Crust.</title>
        <authorList>
            <person name="Kurbessoian T."/>
        </authorList>
    </citation>
    <scope>NUCLEOTIDE SEQUENCE [LARGE SCALE GENOMIC DNA]</scope>
    <source>
        <strain evidence="2 3">CCFEE 5522</strain>
    </source>
</reference>
<dbReference type="NCBIfam" id="TIGR01460">
    <property type="entry name" value="HAD-SF-IIA"/>
    <property type="match status" value="1"/>
</dbReference>
<organism evidence="2 3">
    <name type="scientific">Oleoguttula mirabilis</name>
    <dbReference type="NCBI Taxonomy" id="1507867"/>
    <lineage>
        <taxon>Eukaryota</taxon>
        <taxon>Fungi</taxon>
        <taxon>Dikarya</taxon>
        <taxon>Ascomycota</taxon>
        <taxon>Pezizomycotina</taxon>
        <taxon>Dothideomycetes</taxon>
        <taxon>Dothideomycetidae</taxon>
        <taxon>Mycosphaerellales</taxon>
        <taxon>Teratosphaeriaceae</taxon>
        <taxon>Oleoguttula</taxon>
    </lineage>
</organism>
<dbReference type="GO" id="GO:0005739">
    <property type="term" value="C:mitochondrion"/>
    <property type="evidence" value="ECO:0007669"/>
    <property type="project" value="TreeGrafter"/>
</dbReference>
<dbReference type="InterPro" id="IPR006353">
    <property type="entry name" value="HAD-SF_hydro_IIA_CECR5"/>
</dbReference>
<protein>
    <submittedName>
        <fullName evidence="2">Uncharacterized protein</fullName>
    </submittedName>
</protein>
<dbReference type="FunFam" id="3.40.50.1000:FF:000069">
    <property type="entry name" value="HAD-superfamily subfamily IIA hydrolase"/>
    <property type="match status" value="1"/>
</dbReference>
<dbReference type="InterPro" id="IPR050324">
    <property type="entry name" value="CDP-alcohol_PTase-I"/>
</dbReference>
<keyword evidence="3" id="KW-1185">Reference proteome</keyword>
<proteinExistence type="predicted"/>
<gene>
    <name evidence="2" type="ORF">LTR36_000563</name>
</gene>
<feature type="region of interest" description="Disordered" evidence="1">
    <location>
        <begin position="76"/>
        <end position="95"/>
    </location>
</feature>
<dbReference type="InterPro" id="IPR006357">
    <property type="entry name" value="HAD-SF_hydro_IIA"/>
</dbReference>
<dbReference type="PANTHER" id="PTHR14269:SF51">
    <property type="entry name" value="HYPOTHETICAL HAD-SUPERFAMILY HYDROLASE (EUROFUNG)"/>
    <property type="match status" value="1"/>
</dbReference>
<dbReference type="Pfam" id="PF13344">
    <property type="entry name" value="Hydrolase_6"/>
    <property type="match status" value="1"/>
</dbReference>
<dbReference type="GO" id="GO:0046474">
    <property type="term" value="P:glycerophospholipid biosynthetic process"/>
    <property type="evidence" value="ECO:0007669"/>
    <property type="project" value="TreeGrafter"/>
</dbReference>
<dbReference type="NCBIfam" id="TIGR01456">
    <property type="entry name" value="CECR5"/>
    <property type="match status" value="1"/>
</dbReference>
<sequence length="500" mass="55577">MPAFDDSDFGVPVEQIKSKDLSRIKSNGEAVGSYGTSYGSSISIPGGESIHNSIEVPATRSSIADASPYMHQLSFSPSMKERRGSRNSFGASLPIPRSKRQSRLSAVAYANGKQQRPGMPPIQPTREILASQMQDLSGEKVRAAKDMAFVFDIDGVLVHGDRLIPEGQRALEILNGDNELGIKIPHIFLTNGSGKPEQARIDQLSKILHQPISMEQFIQSHTPMRALAEYYNTVLVVGGEGYRCREVAEQYGFKDIVVPNDIIAWDPTIAPYRVFTEEDRASSRPRDFSKINIEAIMVFSDSRDYATDMQIIMDLLRSENGLFHTMAKDPVSQRIPIYFSQGDMLCPTEHPFPRMSQGTFRIGLEAMYKALTGEDLERVVYGKPEAATYKYADEVIMNWMDIIHNDEKLPKNIYMVGDNPASDIVGGNNYGWNTCLVRTGVFQGGDNDEDNPANFGVFANVLDAVKTAVKKELGQDFNFEWKDERVNPLLQGNANAVAVE</sequence>
<dbReference type="PANTHER" id="PTHR14269">
    <property type="entry name" value="CDP-DIACYLGLYCEROL--GLYCEROL-3-PHOSPHATE 3-PHOSPHATIDYLTRANSFERASE-RELATED"/>
    <property type="match status" value="1"/>
</dbReference>
<dbReference type="AlphaFoldDB" id="A0AAV9JPV2"/>
<evidence type="ECO:0000256" key="1">
    <source>
        <dbReference type="SAM" id="MobiDB-lite"/>
    </source>
</evidence>
<dbReference type="Proteomes" id="UP001324427">
    <property type="component" value="Unassembled WGS sequence"/>
</dbReference>
<accession>A0AAV9JPV2</accession>
<name>A0AAV9JPV2_9PEZI</name>
<dbReference type="Gene3D" id="3.40.50.1000">
    <property type="entry name" value="HAD superfamily/HAD-like"/>
    <property type="match status" value="2"/>
</dbReference>
<dbReference type="InterPro" id="IPR036412">
    <property type="entry name" value="HAD-like_sf"/>
</dbReference>
<dbReference type="Pfam" id="PF13242">
    <property type="entry name" value="Hydrolase_like"/>
    <property type="match status" value="1"/>
</dbReference>
<comment type="caution">
    <text evidence="2">The sequence shown here is derived from an EMBL/GenBank/DDBJ whole genome shotgun (WGS) entry which is preliminary data.</text>
</comment>